<dbReference type="Proteomes" id="UP000272781">
    <property type="component" value="Unassembled WGS sequence"/>
</dbReference>
<sequence length="192" mass="22834">MLKEAKQIKNKYSECEKVLRYNKFLENFSKYLIHYGGYYKNREKKDKVNIGFLSKYLTFLMEKFDLKIEDFEVVSNNIENINFNQAVEYDLQFNLSNELISIIRNELTELNVKESIINQIVDNVNVNIYPGHGAYISSTFLNKAGILNQIFNDVNFNIFFTTSIDEIKEKIKKFVCSKKFGTYLKNVEHWRW</sequence>
<reference evidence="2 3" key="1">
    <citation type="submission" date="2018-11" db="EMBL/GenBank/DDBJ databases">
        <title>Genomic Encyclopedia of Type Strains, Phase IV (KMG-IV): sequencing the most valuable type-strain genomes for metagenomic binning, comparative biology and taxonomic classification.</title>
        <authorList>
            <person name="Goeker M."/>
        </authorList>
    </citation>
    <scope>NUCLEOTIDE SEQUENCE [LARGE SCALE GENOMIC DNA]</scope>
    <source>
        <strain evidence="2 3">DSM 27783</strain>
    </source>
</reference>
<dbReference type="EMBL" id="CP040940">
    <property type="protein sequence ID" value="QDD68200.1"/>
    <property type="molecule type" value="Genomic_DNA"/>
</dbReference>
<evidence type="ECO:0000313" key="3">
    <source>
        <dbReference type="Proteomes" id="UP000272781"/>
    </source>
</evidence>
<accession>A0AAJ4UWY2</accession>
<reference evidence="1 4" key="2">
    <citation type="submission" date="2019-06" db="EMBL/GenBank/DDBJ databases">
        <title>A comparative analysis of the Nautiliaceae.</title>
        <authorList>
            <person name="Grosche A."/>
            <person name="Smedile F."/>
            <person name="Vetriani C."/>
        </authorList>
    </citation>
    <scope>NUCLEOTIDE SEQUENCE [LARGE SCALE GENOMIC DNA]</scope>
    <source>
        <strain evidence="1 4">TB6</strain>
        <plasmid evidence="1 4">unnamed1</plasmid>
    </source>
</reference>
<geneLocation type="plasmid" evidence="1 4">
    <name>unnamed1</name>
</geneLocation>
<keyword evidence="1" id="KW-0614">Plasmid</keyword>
<evidence type="ECO:0000313" key="1">
    <source>
        <dbReference type="EMBL" id="QDD68200.1"/>
    </source>
</evidence>
<organism evidence="2 3">
    <name type="scientific">Caminibacter pacificus</name>
    <dbReference type="NCBI Taxonomy" id="1424653"/>
    <lineage>
        <taxon>Bacteria</taxon>
        <taxon>Pseudomonadati</taxon>
        <taxon>Campylobacterota</taxon>
        <taxon>Epsilonproteobacteria</taxon>
        <taxon>Nautiliales</taxon>
        <taxon>Nautiliaceae</taxon>
        <taxon>Caminibacter</taxon>
    </lineage>
</organism>
<name>A0AAJ4UWY2_9BACT</name>
<dbReference type="AlphaFoldDB" id="A0AAJ4UWY2"/>
<evidence type="ECO:0000313" key="4">
    <source>
        <dbReference type="Proteomes" id="UP000298805"/>
    </source>
</evidence>
<keyword evidence="4" id="KW-1185">Reference proteome</keyword>
<dbReference type="Proteomes" id="UP000298805">
    <property type="component" value="Plasmid unnamed1"/>
</dbReference>
<protein>
    <submittedName>
        <fullName evidence="2">Uncharacterized protein</fullName>
    </submittedName>
</protein>
<gene>
    <name evidence="1" type="ORF">C6V80_10115</name>
    <name evidence="2" type="ORF">EDC58_1928</name>
</gene>
<dbReference type="RefSeq" id="WP_123353300.1">
    <property type="nucleotide sequence ID" value="NZ_CP040940.1"/>
</dbReference>
<evidence type="ECO:0000313" key="2">
    <source>
        <dbReference type="EMBL" id="ROR38713.1"/>
    </source>
</evidence>
<dbReference type="EMBL" id="RJVK01000006">
    <property type="protein sequence ID" value="ROR38713.1"/>
    <property type="molecule type" value="Genomic_DNA"/>
</dbReference>
<proteinExistence type="predicted"/>